<dbReference type="RefSeq" id="WP_345099234.1">
    <property type="nucleotide sequence ID" value="NZ_BAABGS010000021.1"/>
</dbReference>
<keyword evidence="3" id="KW-1185">Reference proteome</keyword>
<name>A0ABW5DHP8_9HYPH</name>
<dbReference type="InterPro" id="IPR016181">
    <property type="entry name" value="Acyl_CoA_acyltransferase"/>
</dbReference>
<keyword evidence="2" id="KW-0012">Acyltransferase</keyword>
<keyword evidence="2" id="KW-0808">Transferase</keyword>
<proteinExistence type="predicted"/>
<dbReference type="PROSITE" id="PS51186">
    <property type="entry name" value="GNAT"/>
    <property type="match status" value="1"/>
</dbReference>
<evidence type="ECO:0000313" key="2">
    <source>
        <dbReference type="EMBL" id="MFD2260464.1"/>
    </source>
</evidence>
<evidence type="ECO:0000259" key="1">
    <source>
        <dbReference type="PROSITE" id="PS51186"/>
    </source>
</evidence>
<dbReference type="Proteomes" id="UP001597373">
    <property type="component" value="Unassembled WGS sequence"/>
</dbReference>
<sequence>MSDAEGLRVTVTHLQMHRPPERYPHAPLGFQLALLKCREIPLHFYRYIYDRVGRNWHWTAALRLDDEDLRERLADPAREVHVLYIHGAPAGFFELLRMDGGQECRLMLFGLMSHAIGKGLSRWFLGCAIRRAWELGPKFVSVETCTLDHPAALPLYQKMGFVPVSRREVLEVPLSDEERARILFR</sequence>
<gene>
    <name evidence="2" type="ORF">ACFSMZ_11910</name>
</gene>
<dbReference type="InterPro" id="IPR000182">
    <property type="entry name" value="GNAT_dom"/>
</dbReference>
<dbReference type="Gene3D" id="3.40.630.30">
    <property type="match status" value="1"/>
</dbReference>
<feature type="domain" description="N-acetyltransferase" evidence="1">
    <location>
        <begin position="35"/>
        <end position="181"/>
    </location>
</feature>
<reference evidence="3" key="1">
    <citation type="journal article" date="2019" name="Int. J. Syst. Evol. Microbiol.">
        <title>The Global Catalogue of Microorganisms (GCM) 10K type strain sequencing project: providing services to taxonomists for standard genome sequencing and annotation.</title>
        <authorList>
            <consortium name="The Broad Institute Genomics Platform"/>
            <consortium name="The Broad Institute Genome Sequencing Center for Infectious Disease"/>
            <person name="Wu L."/>
            <person name="Ma J."/>
        </authorList>
    </citation>
    <scope>NUCLEOTIDE SEQUENCE [LARGE SCALE GENOMIC DNA]</scope>
    <source>
        <strain evidence="3">KCTC 23707</strain>
    </source>
</reference>
<organism evidence="2 3">
    <name type="scientific">Chelativorans composti</name>
    <dbReference type="NCBI Taxonomy" id="768533"/>
    <lineage>
        <taxon>Bacteria</taxon>
        <taxon>Pseudomonadati</taxon>
        <taxon>Pseudomonadota</taxon>
        <taxon>Alphaproteobacteria</taxon>
        <taxon>Hyphomicrobiales</taxon>
        <taxon>Phyllobacteriaceae</taxon>
        <taxon>Chelativorans</taxon>
    </lineage>
</organism>
<dbReference type="GO" id="GO:0016746">
    <property type="term" value="F:acyltransferase activity"/>
    <property type="evidence" value="ECO:0007669"/>
    <property type="project" value="UniProtKB-KW"/>
</dbReference>
<protein>
    <submittedName>
        <fullName evidence="2">GNAT family N-acetyltransferase</fullName>
        <ecNumber evidence="2">2.3.1.-</ecNumber>
    </submittedName>
</protein>
<accession>A0ABW5DHP8</accession>
<dbReference type="EMBL" id="JBHUIR010000038">
    <property type="protein sequence ID" value="MFD2260464.1"/>
    <property type="molecule type" value="Genomic_DNA"/>
</dbReference>
<dbReference type="SUPFAM" id="SSF55729">
    <property type="entry name" value="Acyl-CoA N-acyltransferases (Nat)"/>
    <property type="match status" value="1"/>
</dbReference>
<dbReference type="EC" id="2.3.1.-" evidence="2"/>
<evidence type="ECO:0000313" key="3">
    <source>
        <dbReference type="Proteomes" id="UP001597373"/>
    </source>
</evidence>
<comment type="caution">
    <text evidence="2">The sequence shown here is derived from an EMBL/GenBank/DDBJ whole genome shotgun (WGS) entry which is preliminary data.</text>
</comment>
<dbReference type="Pfam" id="PF00583">
    <property type="entry name" value="Acetyltransf_1"/>
    <property type="match status" value="1"/>
</dbReference>